<keyword evidence="2" id="KW-0342">GTP-binding</keyword>
<evidence type="ECO:0000313" key="4">
    <source>
        <dbReference type="EMBL" id="SVC86276.1"/>
    </source>
</evidence>
<dbReference type="InterPro" id="IPR003008">
    <property type="entry name" value="Tubulin_FtsZ_GTPase"/>
</dbReference>
<dbReference type="PRINTS" id="PR00423">
    <property type="entry name" value="CELLDVISFTSZ"/>
</dbReference>
<evidence type="ECO:0000256" key="1">
    <source>
        <dbReference type="ARBA" id="ARBA00022741"/>
    </source>
</evidence>
<dbReference type="GO" id="GO:0005737">
    <property type="term" value="C:cytoplasm"/>
    <property type="evidence" value="ECO:0007669"/>
    <property type="project" value="TreeGrafter"/>
</dbReference>
<evidence type="ECO:0000256" key="2">
    <source>
        <dbReference type="ARBA" id="ARBA00023134"/>
    </source>
</evidence>
<dbReference type="GO" id="GO:0051301">
    <property type="term" value="P:cell division"/>
    <property type="evidence" value="ECO:0007669"/>
    <property type="project" value="TreeGrafter"/>
</dbReference>
<gene>
    <name evidence="4" type="ORF">METZ01_LOCUS339130</name>
</gene>
<dbReference type="GO" id="GO:0032153">
    <property type="term" value="C:cell division site"/>
    <property type="evidence" value="ECO:0007669"/>
    <property type="project" value="TreeGrafter"/>
</dbReference>
<name>A0A382QLE9_9ZZZZ</name>
<dbReference type="InterPro" id="IPR045061">
    <property type="entry name" value="FtsZ/CetZ"/>
</dbReference>
<dbReference type="SMART" id="SM00865">
    <property type="entry name" value="Tubulin_C"/>
    <property type="match status" value="1"/>
</dbReference>
<dbReference type="AlphaFoldDB" id="A0A382QLE9"/>
<dbReference type="Pfam" id="PF12327">
    <property type="entry name" value="FtsZ_C"/>
    <property type="match status" value="1"/>
</dbReference>
<dbReference type="InterPro" id="IPR018316">
    <property type="entry name" value="Tubulin/FtsZ_2-layer-sand-dom"/>
</dbReference>
<dbReference type="EMBL" id="UINC01115330">
    <property type="protein sequence ID" value="SVC86276.1"/>
    <property type="molecule type" value="Genomic_DNA"/>
</dbReference>
<dbReference type="GO" id="GO:0005525">
    <property type="term" value="F:GTP binding"/>
    <property type="evidence" value="ECO:0007669"/>
    <property type="project" value="UniProtKB-KW"/>
</dbReference>
<evidence type="ECO:0000259" key="3">
    <source>
        <dbReference type="SMART" id="SM00865"/>
    </source>
</evidence>
<dbReference type="InterPro" id="IPR024757">
    <property type="entry name" value="FtsZ_C"/>
</dbReference>
<reference evidence="4" key="1">
    <citation type="submission" date="2018-05" db="EMBL/GenBank/DDBJ databases">
        <authorList>
            <person name="Lanie J.A."/>
            <person name="Ng W.-L."/>
            <person name="Kazmierczak K.M."/>
            <person name="Andrzejewski T.M."/>
            <person name="Davidsen T.M."/>
            <person name="Wayne K.J."/>
            <person name="Tettelin H."/>
            <person name="Glass J.I."/>
            <person name="Rusch D."/>
            <person name="Podicherti R."/>
            <person name="Tsui H.-C.T."/>
            <person name="Winkler M.E."/>
        </authorList>
    </citation>
    <scope>NUCLEOTIDE SEQUENCE</scope>
</reference>
<dbReference type="PANTHER" id="PTHR30314">
    <property type="entry name" value="CELL DIVISION PROTEIN FTSZ-RELATED"/>
    <property type="match status" value="1"/>
</dbReference>
<sequence length="193" mass="20516">EITAENAFKMADNVLRLGVQSIAELVTTAGAINLDFADVEAVMRDAGPAWMSIGWGVGEDRARDAAHQAISNPLLDVSIEGARGVLFNITGGSDMKLSELHEASEVIQRVVDPEANIIFGMTTDMKMENEIKLTVIATGFPTSENIADVDSAMQDILNAALAKDPSVLDLPPFLRRIAEYGSNGSREAVVGGS</sequence>
<dbReference type="Gene3D" id="3.30.1330.20">
    <property type="entry name" value="Tubulin/FtsZ, C-terminal domain"/>
    <property type="match status" value="1"/>
</dbReference>
<feature type="domain" description="Tubulin/FtsZ 2-layer sandwich" evidence="3">
    <location>
        <begin position="32"/>
        <end position="149"/>
    </location>
</feature>
<dbReference type="SUPFAM" id="SSF55307">
    <property type="entry name" value="Tubulin C-terminal domain-like"/>
    <property type="match status" value="1"/>
</dbReference>
<keyword evidence="1" id="KW-0547">Nucleotide-binding</keyword>
<dbReference type="GO" id="GO:0003924">
    <property type="term" value="F:GTPase activity"/>
    <property type="evidence" value="ECO:0007669"/>
    <property type="project" value="InterPro"/>
</dbReference>
<feature type="non-terminal residue" evidence="4">
    <location>
        <position position="1"/>
    </location>
</feature>
<accession>A0A382QLE9</accession>
<protein>
    <recommendedName>
        <fullName evidence="3">Tubulin/FtsZ 2-layer sandwich domain-containing protein</fullName>
    </recommendedName>
</protein>
<dbReference type="InterPro" id="IPR008280">
    <property type="entry name" value="Tub_FtsZ_C"/>
</dbReference>
<organism evidence="4">
    <name type="scientific">marine metagenome</name>
    <dbReference type="NCBI Taxonomy" id="408172"/>
    <lineage>
        <taxon>unclassified sequences</taxon>
        <taxon>metagenomes</taxon>
        <taxon>ecological metagenomes</taxon>
    </lineage>
</organism>
<proteinExistence type="predicted"/>
<dbReference type="InterPro" id="IPR037103">
    <property type="entry name" value="Tubulin/FtsZ-like_C"/>
</dbReference>
<dbReference type="PANTHER" id="PTHR30314:SF3">
    <property type="entry name" value="MITOCHONDRIAL DIVISION PROTEIN FSZA"/>
    <property type="match status" value="1"/>
</dbReference>